<gene>
    <name evidence="2" type="ORF">RT97_29120</name>
</gene>
<protein>
    <submittedName>
        <fullName evidence="2">Uncharacterized protein</fullName>
    </submittedName>
</protein>
<dbReference type="EMBL" id="JXQQ01000114">
    <property type="protein sequence ID" value="KIQ18504.1"/>
    <property type="molecule type" value="Genomic_DNA"/>
</dbReference>
<proteinExistence type="predicted"/>
<dbReference type="AlphaFoldDB" id="A0A0D0LIN2"/>
<feature type="region of interest" description="Disordered" evidence="1">
    <location>
        <begin position="1"/>
        <end position="102"/>
    </location>
</feature>
<evidence type="ECO:0000256" key="1">
    <source>
        <dbReference type="SAM" id="MobiDB-lite"/>
    </source>
</evidence>
<organism evidence="2 3">
    <name type="scientific">Variovorax paradoxus</name>
    <dbReference type="NCBI Taxonomy" id="34073"/>
    <lineage>
        <taxon>Bacteria</taxon>
        <taxon>Pseudomonadati</taxon>
        <taxon>Pseudomonadota</taxon>
        <taxon>Betaproteobacteria</taxon>
        <taxon>Burkholderiales</taxon>
        <taxon>Comamonadaceae</taxon>
        <taxon>Variovorax</taxon>
    </lineage>
</organism>
<dbReference type="Proteomes" id="UP000032067">
    <property type="component" value="Unassembled WGS sequence"/>
</dbReference>
<comment type="caution">
    <text evidence="2">The sequence shown here is derived from an EMBL/GenBank/DDBJ whole genome shotgun (WGS) entry which is preliminary data.</text>
</comment>
<evidence type="ECO:0000313" key="3">
    <source>
        <dbReference type="Proteomes" id="UP000032067"/>
    </source>
</evidence>
<evidence type="ECO:0000313" key="2">
    <source>
        <dbReference type="EMBL" id="KIQ18504.1"/>
    </source>
</evidence>
<accession>A0A0D0LIN2</accession>
<feature type="compositionally biased region" description="Low complexity" evidence="1">
    <location>
        <begin position="24"/>
        <end position="48"/>
    </location>
</feature>
<reference evidence="2 3" key="1">
    <citation type="submission" date="2014-12" db="EMBL/GenBank/DDBJ databases">
        <title>16Stimator: statistical estimation of ribosomal gene copy numbers from draft genome assemblies.</title>
        <authorList>
            <person name="Perisin M.A."/>
            <person name="Vetter M."/>
            <person name="Gilbert J.A."/>
            <person name="Bergelson J."/>
        </authorList>
    </citation>
    <scope>NUCLEOTIDE SEQUENCE [LARGE SCALE GENOMIC DNA]</scope>
    <source>
        <strain evidence="2 3">MEDvA23</strain>
    </source>
</reference>
<feature type="compositionally biased region" description="Acidic residues" evidence="1">
    <location>
        <begin position="87"/>
        <end position="102"/>
    </location>
</feature>
<name>A0A0D0LIN2_VARPD</name>
<sequence length="102" mass="10161">MATSSILGGERPPIEPKGTDEDSLGPSDSSDSGSDAAGTGSSRASSEAGLEEPTNSDILPDRIGVIPEAAHEASTAVDDPEAASAEELADDSGSDDEDDETA</sequence>
<dbReference type="RefSeq" id="WP_042582343.1">
    <property type="nucleotide sequence ID" value="NZ_JXQQ01000114.1"/>
</dbReference>